<name>D3QBX9_STANL</name>
<gene>
    <name evidence="1" type="ordered locus">Snas_5234</name>
</gene>
<dbReference type="STRING" id="446470.Snas_5234"/>
<dbReference type="AlphaFoldDB" id="D3QBX9"/>
<protein>
    <submittedName>
        <fullName evidence="1">Uncharacterized protein</fullName>
    </submittedName>
</protein>
<dbReference type="Proteomes" id="UP000000844">
    <property type="component" value="Chromosome"/>
</dbReference>
<dbReference type="KEGG" id="sna:Snas_5234"/>
<accession>D3QBX9</accession>
<reference evidence="1 2" key="1">
    <citation type="journal article" date="2009" name="Stand. Genomic Sci.">
        <title>Complete genome sequence of Stackebrandtia nassauensis type strain (LLR-40K-21).</title>
        <authorList>
            <person name="Munk C."/>
            <person name="Lapidus A."/>
            <person name="Copeland A."/>
            <person name="Jando M."/>
            <person name="Mayilraj S."/>
            <person name="Glavina Del Rio T."/>
            <person name="Nolan M."/>
            <person name="Chen F."/>
            <person name="Lucas S."/>
            <person name="Tice H."/>
            <person name="Cheng J.F."/>
            <person name="Han C."/>
            <person name="Detter J.C."/>
            <person name="Bruce D."/>
            <person name="Goodwin L."/>
            <person name="Chain P."/>
            <person name="Pitluck S."/>
            <person name="Goker M."/>
            <person name="Ovchinikova G."/>
            <person name="Pati A."/>
            <person name="Ivanova N."/>
            <person name="Mavromatis K."/>
            <person name="Chen A."/>
            <person name="Palaniappan K."/>
            <person name="Land M."/>
            <person name="Hauser L."/>
            <person name="Chang Y.J."/>
            <person name="Jeffries C.D."/>
            <person name="Bristow J."/>
            <person name="Eisen J.A."/>
            <person name="Markowitz V."/>
            <person name="Hugenholtz P."/>
            <person name="Kyrpides N.C."/>
            <person name="Klenk H.P."/>
        </authorList>
    </citation>
    <scope>NUCLEOTIDE SEQUENCE [LARGE SCALE GENOMIC DNA]</scope>
    <source>
        <strain evidence="2">DSM 44728 / CIP 108903 / NRRL B-16338 / NBRC 102104 / LLR-40K-21</strain>
    </source>
</reference>
<dbReference type="EMBL" id="CP001778">
    <property type="protein sequence ID" value="ADD44868.1"/>
    <property type="molecule type" value="Genomic_DNA"/>
</dbReference>
<keyword evidence="2" id="KW-1185">Reference proteome</keyword>
<evidence type="ECO:0000313" key="2">
    <source>
        <dbReference type="Proteomes" id="UP000000844"/>
    </source>
</evidence>
<evidence type="ECO:0000313" key="1">
    <source>
        <dbReference type="EMBL" id="ADD44868.1"/>
    </source>
</evidence>
<dbReference type="RefSeq" id="WP_013020439.1">
    <property type="nucleotide sequence ID" value="NC_013947.1"/>
</dbReference>
<sequence>MTDSSILARDASYTMECHSKVDSEGYCVGCRTYHGQLDKPGPEGCYFYRLAFEVYRKHAASLSHQGAHHVHTLHTRPA</sequence>
<dbReference type="HOGENOM" id="CLU_2636316_0_0_11"/>
<organism evidence="1 2">
    <name type="scientific">Stackebrandtia nassauensis (strain DSM 44728 / CIP 108903 / NRRL B-16338 / NBRC 102104 / LLR-40K-21)</name>
    <dbReference type="NCBI Taxonomy" id="446470"/>
    <lineage>
        <taxon>Bacteria</taxon>
        <taxon>Bacillati</taxon>
        <taxon>Actinomycetota</taxon>
        <taxon>Actinomycetes</taxon>
        <taxon>Glycomycetales</taxon>
        <taxon>Glycomycetaceae</taxon>
        <taxon>Stackebrandtia</taxon>
    </lineage>
</organism>
<proteinExistence type="predicted"/>